<dbReference type="Proteomes" id="UP000034646">
    <property type="component" value="Unassembled WGS sequence"/>
</dbReference>
<reference evidence="3 4" key="1">
    <citation type="journal article" date="2015" name="Nature">
        <title>rRNA introns, odd ribosomes, and small enigmatic genomes across a large radiation of phyla.</title>
        <authorList>
            <person name="Brown C.T."/>
            <person name="Hug L.A."/>
            <person name="Thomas B.C."/>
            <person name="Sharon I."/>
            <person name="Castelle C.J."/>
            <person name="Singh A."/>
            <person name="Wilkins M.J."/>
            <person name="Williams K.H."/>
            <person name="Banfield J.F."/>
        </authorList>
    </citation>
    <scope>NUCLEOTIDE SEQUENCE [LARGE SCALE GENOMIC DNA]</scope>
</reference>
<dbReference type="GO" id="GO:0016787">
    <property type="term" value="F:hydrolase activity"/>
    <property type="evidence" value="ECO:0007669"/>
    <property type="project" value="UniProtKB-KW"/>
</dbReference>
<accession>A0A0G1DSV8</accession>
<name>A0A0G1DSV8_9BACT</name>
<dbReference type="Gene3D" id="3.90.79.10">
    <property type="entry name" value="Nucleoside Triphosphate Pyrophosphohydrolase"/>
    <property type="match status" value="1"/>
</dbReference>
<organism evidence="3 4">
    <name type="scientific">Candidatus Nomurabacteria bacterium GW2011_GWA2_43_15</name>
    <dbReference type="NCBI Taxonomy" id="1618738"/>
    <lineage>
        <taxon>Bacteria</taxon>
        <taxon>Candidatus Nomuraibacteriota</taxon>
    </lineage>
</organism>
<evidence type="ECO:0000256" key="1">
    <source>
        <dbReference type="ARBA" id="ARBA00022801"/>
    </source>
</evidence>
<feature type="domain" description="Nudix hydrolase" evidence="2">
    <location>
        <begin position="18"/>
        <end position="153"/>
    </location>
</feature>
<sequence length="174" mass="19899">MNELANIPEFGIKRENEEQRDGGCAVVFDPKTQKYAVGKNVGDGIFRLFGGGVDKDEDMKEGVLREVVEESGLYDFLYVEEIAVALAHYHNNSKNVNRIAKATCFLVILKSPELVKAKLEEHEKFYLIWSTPEEIVANWEANNKDKNYDHYIYFLKKSVVRAKELGYDTTSNLI</sequence>
<evidence type="ECO:0000313" key="3">
    <source>
        <dbReference type="EMBL" id="KKT01001.1"/>
    </source>
</evidence>
<dbReference type="Pfam" id="PF00293">
    <property type="entry name" value="NUDIX"/>
    <property type="match status" value="1"/>
</dbReference>
<evidence type="ECO:0000259" key="2">
    <source>
        <dbReference type="PROSITE" id="PS51462"/>
    </source>
</evidence>
<evidence type="ECO:0000313" key="4">
    <source>
        <dbReference type="Proteomes" id="UP000034646"/>
    </source>
</evidence>
<dbReference type="EMBL" id="LCFS01000004">
    <property type="protein sequence ID" value="KKT01001.1"/>
    <property type="molecule type" value="Genomic_DNA"/>
</dbReference>
<dbReference type="InterPro" id="IPR015797">
    <property type="entry name" value="NUDIX_hydrolase-like_dom_sf"/>
</dbReference>
<dbReference type="PROSITE" id="PS51462">
    <property type="entry name" value="NUDIX"/>
    <property type="match status" value="1"/>
</dbReference>
<protein>
    <recommendedName>
        <fullName evidence="2">Nudix hydrolase domain-containing protein</fullName>
    </recommendedName>
</protein>
<proteinExistence type="predicted"/>
<comment type="caution">
    <text evidence="3">The sequence shown here is derived from an EMBL/GenBank/DDBJ whole genome shotgun (WGS) entry which is preliminary data.</text>
</comment>
<dbReference type="InterPro" id="IPR000086">
    <property type="entry name" value="NUDIX_hydrolase_dom"/>
</dbReference>
<dbReference type="SUPFAM" id="SSF55811">
    <property type="entry name" value="Nudix"/>
    <property type="match status" value="1"/>
</dbReference>
<dbReference type="STRING" id="1618738.UV76_C0004G0033"/>
<keyword evidence="1" id="KW-0378">Hydrolase</keyword>
<dbReference type="PROSITE" id="PS00893">
    <property type="entry name" value="NUDIX_BOX"/>
    <property type="match status" value="1"/>
</dbReference>
<dbReference type="AlphaFoldDB" id="A0A0G1DSV8"/>
<dbReference type="InterPro" id="IPR020084">
    <property type="entry name" value="NUDIX_hydrolase_CS"/>
</dbReference>
<dbReference type="CDD" id="cd02883">
    <property type="entry name" value="NUDIX_Hydrolase"/>
    <property type="match status" value="1"/>
</dbReference>
<gene>
    <name evidence="3" type="ORF">UV76_C0004G0033</name>
</gene>